<comment type="caution">
    <text evidence="2">The sequence shown here is derived from an EMBL/GenBank/DDBJ whole genome shotgun (WGS) entry which is preliminary data.</text>
</comment>
<keyword evidence="3" id="KW-1185">Reference proteome</keyword>
<reference evidence="2 3" key="1">
    <citation type="journal article" date="2018" name="Front. Plant Sci.">
        <title>Red Clover (Trifolium pratense) and Zigzag Clover (T. medium) - A Picture of Genomic Similarities and Differences.</title>
        <authorList>
            <person name="Dluhosova J."/>
            <person name="Istvanek J."/>
            <person name="Nedelnik J."/>
            <person name="Repkova J."/>
        </authorList>
    </citation>
    <scope>NUCLEOTIDE SEQUENCE [LARGE SCALE GENOMIC DNA]</scope>
    <source>
        <strain evidence="3">cv. 10/8</strain>
        <tissue evidence="2">Leaf</tissue>
    </source>
</reference>
<dbReference type="Proteomes" id="UP000265520">
    <property type="component" value="Unassembled WGS sequence"/>
</dbReference>
<dbReference type="EMBL" id="LXQA010806453">
    <property type="protein sequence ID" value="MCI71905.1"/>
    <property type="molecule type" value="Genomic_DNA"/>
</dbReference>
<keyword evidence="1" id="KW-0732">Signal</keyword>
<evidence type="ECO:0000313" key="3">
    <source>
        <dbReference type="Proteomes" id="UP000265520"/>
    </source>
</evidence>
<protein>
    <submittedName>
        <fullName evidence="2">Uncharacterized protein</fullName>
    </submittedName>
</protein>
<sequence length="40" mass="4126">CAARSVVAVVVVFVLLSALRAGGGAPHAEHCWVGLTFVDF</sequence>
<evidence type="ECO:0000256" key="1">
    <source>
        <dbReference type="SAM" id="SignalP"/>
    </source>
</evidence>
<accession>A0A392UJH5</accession>
<feature type="non-terminal residue" evidence="2">
    <location>
        <position position="1"/>
    </location>
</feature>
<dbReference type="AlphaFoldDB" id="A0A392UJH5"/>
<evidence type="ECO:0000313" key="2">
    <source>
        <dbReference type="EMBL" id="MCI71905.1"/>
    </source>
</evidence>
<feature type="chain" id="PRO_5017199961" evidence="1">
    <location>
        <begin position="25"/>
        <end position="40"/>
    </location>
</feature>
<proteinExistence type="predicted"/>
<feature type="signal peptide" evidence="1">
    <location>
        <begin position="1"/>
        <end position="24"/>
    </location>
</feature>
<name>A0A392UJH5_9FABA</name>
<organism evidence="2 3">
    <name type="scientific">Trifolium medium</name>
    <dbReference type="NCBI Taxonomy" id="97028"/>
    <lineage>
        <taxon>Eukaryota</taxon>
        <taxon>Viridiplantae</taxon>
        <taxon>Streptophyta</taxon>
        <taxon>Embryophyta</taxon>
        <taxon>Tracheophyta</taxon>
        <taxon>Spermatophyta</taxon>
        <taxon>Magnoliopsida</taxon>
        <taxon>eudicotyledons</taxon>
        <taxon>Gunneridae</taxon>
        <taxon>Pentapetalae</taxon>
        <taxon>rosids</taxon>
        <taxon>fabids</taxon>
        <taxon>Fabales</taxon>
        <taxon>Fabaceae</taxon>
        <taxon>Papilionoideae</taxon>
        <taxon>50 kb inversion clade</taxon>
        <taxon>NPAAA clade</taxon>
        <taxon>Hologalegina</taxon>
        <taxon>IRL clade</taxon>
        <taxon>Trifolieae</taxon>
        <taxon>Trifolium</taxon>
    </lineage>
</organism>